<dbReference type="SUPFAM" id="SSF46785">
    <property type="entry name" value="Winged helix' DNA-binding domain"/>
    <property type="match status" value="1"/>
</dbReference>
<evidence type="ECO:0000256" key="3">
    <source>
        <dbReference type="ARBA" id="ARBA00023163"/>
    </source>
</evidence>
<dbReference type="PROSITE" id="PS50949">
    <property type="entry name" value="HTH_GNTR"/>
    <property type="match status" value="1"/>
</dbReference>
<evidence type="ECO:0000313" key="6">
    <source>
        <dbReference type="Proteomes" id="UP001203880"/>
    </source>
</evidence>
<accession>A0ABT0Q0F1</accession>
<reference evidence="5" key="1">
    <citation type="submission" date="2022-05" db="EMBL/GenBank/DDBJ databases">
        <authorList>
            <person name="Park J.-S."/>
        </authorList>
    </citation>
    <scope>NUCLEOTIDE SEQUENCE</scope>
    <source>
        <strain evidence="5">2012CJ41-6</strain>
    </source>
</reference>
<gene>
    <name evidence="5" type="ORF">M3P21_06935</name>
</gene>
<dbReference type="InterPro" id="IPR000524">
    <property type="entry name" value="Tscrpt_reg_HTH_GntR"/>
</dbReference>
<sequence length="219" mass="24990">MTTSPSLHDTLRDRVVNGEFAPGQRLRPEALRKDYDCSASAVRESLFRLSTVGLVDFQEQRGFRIPQRSPTLQHDLTQFRILLESEGACRSVRNGGVAWEARLAAAHHKLSHIESRIGDDRETSMLLTLWTEAELEFHQTLIEACGSDILKQTHARIYQQFRQQMISSDREFAYIAENVEEHRSILEAALAHDEALLRQRIHDHLSRNLLPKNPGTAEA</sequence>
<keyword evidence="1" id="KW-0805">Transcription regulation</keyword>
<dbReference type="EMBL" id="JAMFMB010000006">
    <property type="protein sequence ID" value="MCL6283263.1"/>
    <property type="molecule type" value="Genomic_DNA"/>
</dbReference>
<dbReference type="InterPro" id="IPR011711">
    <property type="entry name" value="GntR_C"/>
</dbReference>
<evidence type="ECO:0000256" key="1">
    <source>
        <dbReference type="ARBA" id="ARBA00023015"/>
    </source>
</evidence>
<name>A0ABT0Q0F1_9RHOB</name>
<dbReference type="PANTHER" id="PTHR43537">
    <property type="entry name" value="TRANSCRIPTIONAL REGULATOR, GNTR FAMILY"/>
    <property type="match status" value="1"/>
</dbReference>
<dbReference type="Gene3D" id="1.10.10.10">
    <property type="entry name" value="Winged helix-like DNA-binding domain superfamily/Winged helix DNA-binding domain"/>
    <property type="match status" value="1"/>
</dbReference>
<dbReference type="SMART" id="SM00895">
    <property type="entry name" value="FCD"/>
    <property type="match status" value="1"/>
</dbReference>
<keyword evidence="6" id="KW-1185">Reference proteome</keyword>
<dbReference type="InterPro" id="IPR008920">
    <property type="entry name" value="TF_FadR/GntR_C"/>
</dbReference>
<protein>
    <submittedName>
        <fullName evidence="5">GntR family transcriptional regulator</fullName>
    </submittedName>
</protein>
<keyword evidence="3" id="KW-0804">Transcription</keyword>
<evidence type="ECO:0000259" key="4">
    <source>
        <dbReference type="PROSITE" id="PS50949"/>
    </source>
</evidence>
<evidence type="ECO:0000313" key="5">
    <source>
        <dbReference type="EMBL" id="MCL6283263.1"/>
    </source>
</evidence>
<dbReference type="PANTHER" id="PTHR43537:SF24">
    <property type="entry name" value="GLUCONATE OPERON TRANSCRIPTIONAL REPRESSOR"/>
    <property type="match status" value="1"/>
</dbReference>
<feature type="domain" description="HTH gntR-type" evidence="4">
    <location>
        <begin position="1"/>
        <end position="68"/>
    </location>
</feature>
<dbReference type="RefSeq" id="WP_249707984.1">
    <property type="nucleotide sequence ID" value="NZ_JAMFMB010000006.1"/>
</dbReference>
<dbReference type="Proteomes" id="UP001203880">
    <property type="component" value="Unassembled WGS sequence"/>
</dbReference>
<comment type="caution">
    <text evidence="5">The sequence shown here is derived from an EMBL/GenBank/DDBJ whole genome shotgun (WGS) entry which is preliminary data.</text>
</comment>
<dbReference type="Pfam" id="PF00392">
    <property type="entry name" value="GntR"/>
    <property type="match status" value="1"/>
</dbReference>
<dbReference type="Pfam" id="PF07729">
    <property type="entry name" value="FCD"/>
    <property type="match status" value="1"/>
</dbReference>
<evidence type="ECO:0000256" key="2">
    <source>
        <dbReference type="ARBA" id="ARBA00023125"/>
    </source>
</evidence>
<dbReference type="Gene3D" id="1.20.120.530">
    <property type="entry name" value="GntR ligand-binding domain-like"/>
    <property type="match status" value="1"/>
</dbReference>
<dbReference type="InterPro" id="IPR036388">
    <property type="entry name" value="WH-like_DNA-bd_sf"/>
</dbReference>
<keyword evidence="2" id="KW-0238">DNA-binding</keyword>
<dbReference type="SUPFAM" id="SSF48008">
    <property type="entry name" value="GntR ligand-binding domain-like"/>
    <property type="match status" value="1"/>
</dbReference>
<organism evidence="5 6">
    <name type="scientific">Ruegeria spongiae</name>
    <dbReference type="NCBI Taxonomy" id="2942209"/>
    <lineage>
        <taxon>Bacteria</taxon>
        <taxon>Pseudomonadati</taxon>
        <taxon>Pseudomonadota</taxon>
        <taxon>Alphaproteobacteria</taxon>
        <taxon>Rhodobacterales</taxon>
        <taxon>Roseobacteraceae</taxon>
        <taxon>Ruegeria</taxon>
    </lineage>
</organism>
<proteinExistence type="predicted"/>
<dbReference type="InterPro" id="IPR036390">
    <property type="entry name" value="WH_DNA-bd_sf"/>
</dbReference>